<dbReference type="RefSeq" id="YP_009612286.1">
    <property type="nucleotide sequence ID" value="NC_042013.1"/>
</dbReference>
<dbReference type="Pfam" id="PF18299">
    <property type="entry name" value="R2K_2"/>
    <property type="match status" value="1"/>
</dbReference>
<dbReference type="GeneID" id="40088624"/>
<dbReference type="InterPro" id="IPR041261">
    <property type="entry name" value="R2K_2"/>
</dbReference>
<organism evidence="2 3">
    <name type="scientific">Agrobacterium phage Atu_ph07</name>
    <dbReference type="NCBI Taxonomy" id="2024264"/>
    <lineage>
        <taxon>Viruses</taxon>
        <taxon>Duplodnaviria</taxon>
        <taxon>Heunggongvirae</taxon>
        <taxon>Uroviricota</taxon>
        <taxon>Caudoviricetes</taxon>
        <taxon>Polybotosvirus</taxon>
        <taxon>Polybotosvirus Atuph07</taxon>
    </lineage>
</organism>
<dbReference type="KEGG" id="vg:40088624"/>
<feature type="domain" description="ATP-grasp" evidence="1">
    <location>
        <begin position="116"/>
        <end position="250"/>
    </location>
</feature>
<protein>
    <recommendedName>
        <fullName evidence="1">ATP-grasp domain-containing protein</fullName>
    </recommendedName>
</protein>
<accession>A0A2L0V0T4</accession>
<name>A0A2L0V0T4_9CAUD</name>
<evidence type="ECO:0000313" key="2">
    <source>
        <dbReference type="EMBL" id="AUZ95380.1"/>
    </source>
</evidence>
<keyword evidence="3" id="KW-1185">Reference proteome</keyword>
<evidence type="ECO:0000313" key="3">
    <source>
        <dbReference type="Proteomes" id="UP000223025"/>
    </source>
</evidence>
<sequence>MGVNWYIDKNIIDEKYGTSKLIEAIDLLKQNPIVVEKPYTSIKTDNDSPGIIYGTVQFCSTFGSNVCPGVFGYFDMDVTRYYPRYGDYLLNSEYICLPYGSLRHSKNMIFDVFGDEIFIRPNSGKKVFTGFTIHRDDFDFEIKALQHTSHIYLDTLCVISSSKVFGKEYRFFVSDGDIVTYSSYSWNKDEPYTYDAPKEMLDTVIEIANNDFRPADIFVVDMTMYQGKPKIIEINSASSSGLYGCDIFEFVNAMGKSAIREY</sequence>
<dbReference type="EMBL" id="MF403008">
    <property type="protein sequence ID" value="AUZ95380.1"/>
    <property type="molecule type" value="Genomic_DNA"/>
</dbReference>
<dbReference type="Proteomes" id="UP000223025">
    <property type="component" value="Segment"/>
</dbReference>
<reference evidence="2 3" key="1">
    <citation type="submission" date="2017-06" db="EMBL/GenBank/DDBJ databases">
        <authorList>
            <person name="Kim H.J."/>
            <person name="Triplett B.A."/>
        </authorList>
    </citation>
    <scope>NUCLEOTIDE SEQUENCE [LARGE SCALE GENOMIC DNA]</scope>
</reference>
<proteinExistence type="predicted"/>
<evidence type="ECO:0000259" key="1">
    <source>
        <dbReference type="Pfam" id="PF18299"/>
    </source>
</evidence>